<feature type="transmembrane region" description="Helical" evidence="1">
    <location>
        <begin position="98"/>
        <end position="119"/>
    </location>
</feature>
<sequence>MAENQIKQFDQIVKMGEQAQKALNDYWLEFSLYTSFEYWLMVSILIVPLIILFFRIDKNQIFLMGFYGYSVHVIFGYVDLYTKNSGFLNYPFPVIPMLPGISLDSSFVPVTFMLVYQWVVNHQKNYILYMSITSAFLAFIFKPIMVALGLIRLYGNTNYFYLFLAYLLVITIAKFLTNIFLWMEKKFNNETADAQHE</sequence>
<evidence type="ECO:0000313" key="3">
    <source>
        <dbReference type="Proteomes" id="UP000441354"/>
    </source>
</evidence>
<accession>A0A7V7UWU4</accession>
<proteinExistence type="predicted"/>
<evidence type="ECO:0000256" key="1">
    <source>
        <dbReference type="SAM" id="Phobius"/>
    </source>
</evidence>
<keyword evidence="3" id="KW-1185">Reference proteome</keyword>
<organism evidence="2 3">
    <name type="scientific">Bacillus mesophilum</name>
    <dbReference type="NCBI Taxonomy" id="1071718"/>
    <lineage>
        <taxon>Bacteria</taxon>
        <taxon>Bacillati</taxon>
        <taxon>Bacillota</taxon>
        <taxon>Bacilli</taxon>
        <taxon>Bacillales</taxon>
        <taxon>Bacillaceae</taxon>
        <taxon>Bacillus</taxon>
    </lineage>
</organism>
<keyword evidence="1" id="KW-1133">Transmembrane helix</keyword>
<dbReference type="Proteomes" id="UP000441354">
    <property type="component" value="Unassembled WGS sequence"/>
</dbReference>
<feature type="transmembrane region" description="Helical" evidence="1">
    <location>
        <begin position="159"/>
        <end position="181"/>
    </location>
</feature>
<dbReference type="EMBL" id="WBOT01000001">
    <property type="protein sequence ID" value="KAB2335201.1"/>
    <property type="molecule type" value="Genomic_DNA"/>
</dbReference>
<name>A0A7V7UWU4_9BACI</name>
<comment type="caution">
    <text evidence="2">The sequence shown here is derived from an EMBL/GenBank/DDBJ whole genome shotgun (WGS) entry which is preliminary data.</text>
</comment>
<feature type="transmembrane region" description="Helical" evidence="1">
    <location>
        <begin position="126"/>
        <end position="153"/>
    </location>
</feature>
<protein>
    <submittedName>
        <fullName evidence="2">Uncharacterized protein</fullName>
    </submittedName>
</protein>
<feature type="transmembrane region" description="Helical" evidence="1">
    <location>
        <begin position="36"/>
        <end position="54"/>
    </location>
</feature>
<reference evidence="2 3" key="1">
    <citation type="journal article" date="2014" name="Arch. Microbiol.">
        <title>Bacillus mesophilum sp. nov., strain IITR-54T, a novel 4-chlorobiphenyl dechlorinating bacterium.</title>
        <authorList>
            <person name="Manickam N."/>
            <person name="Singh N.K."/>
            <person name="Bajaj A."/>
            <person name="Kumar R.M."/>
            <person name="Kaur G."/>
            <person name="Kaur N."/>
            <person name="Bala M."/>
            <person name="Kumar A."/>
            <person name="Mayilraj S."/>
        </authorList>
    </citation>
    <scope>NUCLEOTIDE SEQUENCE [LARGE SCALE GENOMIC DNA]</scope>
    <source>
        <strain evidence="2 3">IITR-54</strain>
    </source>
</reference>
<dbReference type="RefSeq" id="WP_151571881.1">
    <property type="nucleotide sequence ID" value="NZ_WBOT01000001.1"/>
</dbReference>
<keyword evidence="1" id="KW-0812">Transmembrane</keyword>
<dbReference type="OrthoDB" id="2591789at2"/>
<evidence type="ECO:0000313" key="2">
    <source>
        <dbReference type="EMBL" id="KAB2335201.1"/>
    </source>
</evidence>
<keyword evidence="1" id="KW-0472">Membrane</keyword>
<gene>
    <name evidence="2" type="ORF">F7732_01115</name>
</gene>
<dbReference type="AlphaFoldDB" id="A0A7V7UWU4"/>
<feature type="transmembrane region" description="Helical" evidence="1">
    <location>
        <begin position="61"/>
        <end position="78"/>
    </location>
</feature>